<dbReference type="EMBL" id="CP093349">
    <property type="protein sequence ID" value="WOH08628.1"/>
    <property type="molecule type" value="Genomic_DNA"/>
</dbReference>
<dbReference type="Gramene" id="KZM87155">
    <property type="protein sequence ID" value="KZM87155"/>
    <property type="gene ID" value="DCAR_024289"/>
</dbReference>
<reference evidence="1" key="2">
    <citation type="submission" date="2022-03" db="EMBL/GenBank/DDBJ databases">
        <title>Draft title - Genomic analysis of global carrot germplasm unveils the trajectory of domestication and the origin of high carotenoid orange carrot.</title>
        <authorList>
            <person name="Iorizzo M."/>
            <person name="Ellison S."/>
            <person name="Senalik D."/>
            <person name="Macko-Podgorni A."/>
            <person name="Grzebelus D."/>
            <person name="Bostan H."/>
            <person name="Rolling W."/>
            <person name="Curaba J."/>
            <person name="Simon P."/>
        </authorList>
    </citation>
    <scope>NUCLEOTIDE SEQUENCE</scope>
    <source>
        <tissue evidence="1">Leaf</tissue>
    </source>
</reference>
<reference evidence="1" key="1">
    <citation type="journal article" date="2016" name="Nat. Genet.">
        <title>A high-quality carrot genome assembly provides new insights into carotenoid accumulation and asterid genome evolution.</title>
        <authorList>
            <person name="Iorizzo M."/>
            <person name="Ellison S."/>
            <person name="Senalik D."/>
            <person name="Zeng P."/>
            <person name="Satapoomin P."/>
            <person name="Huang J."/>
            <person name="Bowman M."/>
            <person name="Iovene M."/>
            <person name="Sanseverino W."/>
            <person name="Cavagnaro P."/>
            <person name="Yildiz M."/>
            <person name="Macko-Podgorni A."/>
            <person name="Moranska E."/>
            <person name="Grzebelus E."/>
            <person name="Grzebelus D."/>
            <person name="Ashrafi H."/>
            <person name="Zheng Z."/>
            <person name="Cheng S."/>
            <person name="Spooner D."/>
            <person name="Van Deynze A."/>
            <person name="Simon P."/>
        </authorList>
    </citation>
    <scope>NUCLEOTIDE SEQUENCE</scope>
    <source>
        <tissue evidence="1">Leaf</tissue>
    </source>
</reference>
<dbReference type="Proteomes" id="UP000077755">
    <property type="component" value="Chromosome 7"/>
</dbReference>
<name>A0A164T7B7_DAUCS</name>
<keyword evidence="2" id="KW-1185">Reference proteome</keyword>
<gene>
    <name evidence="1" type="ORF">DCAR_0728072</name>
</gene>
<organism evidence="1 2">
    <name type="scientific">Daucus carota subsp. sativus</name>
    <name type="common">Carrot</name>
    <dbReference type="NCBI Taxonomy" id="79200"/>
    <lineage>
        <taxon>Eukaryota</taxon>
        <taxon>Viridiplantae</taxon>
        <taxon>Streptophyta</taxon>
        <taxon>Embryophyta</taxon>
        <taxon>Tracheophyta</taxon>
        <taxon>Spermatophyta</taxon>
        <taxon>Magnoliopsida</taxon>
        <taxon>eudicotyledons</taxon>
        <taxon>Gunneridae</taxon>
        <taxon>Pentapetalae</taxon>
        <taxon>asterids</taxon>
        <taxon>campanulids</taxon>
        <taxon>Apiales</taxon>
        <taxon>Apiaceae</taxon>
        <taxon>Apioideae</taxon>
        <taxon>Scandiceae</taxon>
        <taxon>Daucinae</taxon>
        <taxon>Daucus</taxon>
        <taxon>Daucus sect. Daucus</taxon>
    </lineage>
</organism>
<proteinExistence type="predicted"/>
<evidence type="ECO:0000313" key="2">
    <source>
        <dbReference type="Proteomes" id="UP000077755"/>
    </source>
</evidence>
<protein>
    <submittedName>
        <fullName evidence="1">Uncharacterized protein</fullName>
    </submittedName>
</protein>
<evidence type="ECO:0000313" key="1">
    <source>
        <dbReference type="EMBL" id="WOH08628.1"/>
    </source>
</evidence>
<sequence>MRRHQQIHIHTTPDNHHLIHPCCISVDCISQLATTRSQITSVTLINYSPCTIIALPSNQPSITPTLLL</sequence>
<accession>A0A164T7B7</accession>
<dbReference type="AlphaFoldDB" id="A0A164T7B7"/>